<dbReference type="GO" id="GO:1901605">
    <property type="term" value="P:alpha-amino acid metabolic process"/>
    <property type="evidence" value="ECO:0007669"/>
    <property type="project" value="UniProtKB-ARBA"/>
</dbReference>
<name>A0A3A8IUN4_9BACT</name>
<evidence type="ECO:0000256" key="1">
    <source>
        <dbReference type="ARBA" id="ARBA00001933"/>
    </source>
</evidence>
<dbReference type="AlphaFoldDB" id="A0A3A8IUN4"/>
<dbReference type="Gene3D" id="3.40.50.1100">
    <property type="match status" value="2"/>
</dbReference>
<dbReference type="InterPro" id="IPR050214">
    <property type="entry name" value="Cys_Synth/Cystath_Beta-Synth"/>
</dbReference>
<dbReference type="PANTHER" id="PTHR10314">
    <property type="entry name" value="CYSTATHIONINE BETA-SYNTHASE"/>
    <property type="match status" value="1"/>
</dbReference>
<evidence type="ECO:0000259" key="3">
    <source>
        <dbReference type="Pfam" id="PF00291"/>
    </source>
</evidence>
<proteinExistence type="predicted"/>
<keyword evidence="5" id="KW-1185">Reference proteome</keyword>
<dbReference type="OrthoDB" id="9815130at2"/>
<comment type="cofactor">
    <cofactor evidence="1">
        <name>pyridoxal 5'-phosphate</name>
        <dbReference type="ChEBI" id="CHEBI:597326"/>
    </cofactor>
</comment>
<reference evidence="4 5" key="1">
    <citation type="submission" date="2020-05" db="EMBL/GenBank/DDBJ databases">
        <authorList>
            <person name="Whitworth D."/>
        </authorList>
    </citation>
    <scope>NUCLEOTIDE SEQUENCE [LARGE SCALE GENOMIC DNA]</scope>
    <source>
        <strain evidence="4 5">AB043B</strain>
    </source>
</reference>
<dbReference type="Proteomes" id="UP000563426">
    <property type="component" value="Unassembled WGS sequence"/>
</dbReference>
<dbReference type="RefSeq" id="WP_120523973.1">
    <property type="nucleotide sequence ID" value="NZ_JABFJV010000027.1"/>
</dbReference>
<accession>A0A3A8IUN4</accession>
<evidence type="ECO:0000313" key="5">
    <source>
        <dbReference type="Proteomes" id="UP000563426"/>
    </source>
</evidence>
<evidence type="ECO:0000256" key="2">
    <source>
        <dbReference type="ARBA" id="ARBA00022898"/>
    </source>
</evidence>
<dbReference type="SUPFAM" id="SSF53686">
    <property type="entry name" value="Tryptophan synthase beta subunit-like PLP-dependent enzymes"/>
    <property type="match status" value="1"/>
</dbReference>
<feature type="domain" description="Tryptophan synthase beta chain-like PALP" evidence="3">
    <location>
        <begin position="16"/>
        <end position="299"/>
    </location>
</feature>
<gene>
    <name evidence="4" type="ORF">HMI49_07355</name>
</gene>
<protein>
    <submittedName>
        <fullName evidence="4">Cysteine synthase family protein</fullName>
    </submittedName>
</protein>
<dbReference type="Pfam" id="PF00291">
    <property type="entry name" value="PALP"/>
    <property type="match status" value="1"/>
</dbReference>
<dbReference type="InterPro" id="IPR001926">
    <property type="entry name" value="TrpB-like_PALP"/>
</dbReference>
<dbReference type="EMBL" id="JABFJV010000027">
    <property type="protein sequence ID" value="NOK33011.1"/>
    <property type="molecule type" value="Genomic_DNA"/>
</dbReference>
<organism evidence="4 5">
    <name type="scientific">Corallococcus exercitus</name>
    <dbReference type="NCBI Taxonomy" id="2316736"/>
    <lineage>
        <taxon>Bacteria</taxon>
        <taxon>Pseudomonadati</taxon>
        <taxon>Myxococcota</taxon>
        <taxon>Myxococcia</taxon>
        <taxon>Myxococcales</taxon>
        <taxon>Cystobacterineae</taxon>
        <taxon>Myxococcaceae</taxon>
        <taxon>Corallococcus</taxon>
    </lineage>
</organism>
<dbReference type="CDD" id="cd01561">
    <property type="entry name" value="CBS_like"/>
    <property type="match status" value="1"/>
</dbReference>
<comment type="caution">
    <text evidence="4">The sequence shown here is derived from an EMBL/GenBank/DDBJ whole genome shotgun (WGS) entry which is preliminary data.</text>
</comment>
<evidence type="ECO:0000313" key="4">
    <source>
        <dbReference type="EMBL" id="NOK33011.1"/>
    </source>
</evidence>
<sequence>MRPPCRPLPADGRFLQAVGPTPLVPVRLDPEGPTIWCKLEFLNPSGSTKDRIARYMLEKAWRLGELCPGGDVVEASSGSTSIAMALASAQMGCRFTAVMPEGVTEERLIAIRAYGGEVELVPRAEGIRGAIARAASLAKERGGYAPRQFENPDNAEAHRVWTGQEILAQVPGGLVHGVVSGVGTGGTIVGLYQAFAEAGCPVTAFVARPIAGLGCDIECCSFSARVPGVVDGLSRLYREADMPGRVELDVSDDLAMRTARALIRRGFPVGPSSGLNYAAAVEAAKRLGPQAQVVTVFPDRMERYFSTELVQPRPTPAPASKAS</sequence>
<keyword evidence="2" id="KW-0663">Pyridoxal phosphate</keyword>
<dbReference type="InterPro" id="IPR036052">
    <property type="entry name" value="TrpB-like_PALP_sf"/>
</dbReference>